<comment type="cofactor">
    <cofactor evidence="1 25">
        <name>heme</name>
        <dbReference type="ChEBI" id="CHEBI:30413"/>
    </cofactor>
</comment>
<feature type="non-terminal residue" evidence="27">
    <location>
        <position position="1"/>
    </location>
</feature>
<dbReference type="EC" id="1.14.15.6" evidence="5"/>
<protein>
    <recommendedName>
        <fullName evidence="6">Cholesterol side-chain cleavage enzyme, mitochondrial</fullName>
        <ecNumber evidence="5">1.14.15.6</ecNumber>
    </recommendedName>
    <alternativeName>
        <fullName evidence="21">CYPXIA1</fullName>
    </alternativeName>
    <alternativeName>
        <fullName evidence="23">Cholesterol desmolase</fullName>
    </alternativeName>
    <alternativeName>
        <fullName evidence="22">Cytochrome P450 11A1</fullName>
    </alternativeName>
    <alternativeName>
        <fullName evidence="24">Cytochrome P450(scc)</fullName>
    </alternativeName>
</protein>
<evidence type="ECO:0000256" key="25">
    <source>
        <dbReference type="PIRSR" id="PIRSR602401-1"/>
    </source>
</evidence>
<keyword evidence="20" id="KW-0755">Steroidogenesis</keyword>
<evidence type="ECO:0000256" key="10">
    <source>
        <dbReference type="ARBA" id="ARBA00022792"/>
    </source>
</evidence>
<dbReference type="Proteomes" id="UP000037510">
    <property type="component" value="Unassembled WGS sequence"/>
</dbReference>
<keyword evidence="15" id="KW-0443">Lipid metabolism</keyword>
<dbReference type="GO" id="GO:0020037">
    <property type="term" value="F:heme binding"/>
    <property type="evidence" value="ECO:0007669"/>
    <property type="project" value="InterPro"/>
</dbReference>
<dbReference type="STRING" id="104452.A0A0L7LB72"/>
<evidence type="ECO:0000256" key="8">
    <source>
        <dbReference type="ARBA" id="ARBA00022617"/>
    </source>
</evidence>
<dbReference type="PROSITE" id="PS00086">
    <property type="entry name" value="CYTOCHROME_P450"/>
    <property type="match status" value="1"/>
</dbReference>
<comment type="similarity">
    <text evidence="4 26">Belongs to the cytochrome P450 family.</text>
</comment>
<proteinExistence type="inferred from homology"/>
<keyword evidence="14 26" id="KW-0503">Monooxygenase</keyword>
<evidence type="ECO:0000256" key="7">
    <source>
        <dbReference type="ARBA" id="ARBA00022548"/>
    </source>
</evidence>
<evidence type="ECO:0000256" key="6">
    <source>
        <dbReference type="ARBA" id="ARBA00019844"/>
    </source>
</evidence>
<keyword evidence="8 25" id="KW-0349">Heme</keyword>
<comment type="subcellular location">
    <subcellularLocation>
        <location evidence="2">Mitochondrion inner membrane</location>
        <topology evidence="2">Peripheral membrane protein</topology>
    </subcellularLocation>
</comment>
<evidence type="ECO:0000256" key="3">
    <source>
        <dbReference type="ARBA" id="ARBA00005108"/>
    </source>
</evidence>
<dbReference type="GO" id="GO:0034650">
    <property type="term" value="P:cortisol metabolic process"/>
    <property type="evidence" value="ECO:0007669"/>
    <property type="project" value="TreeGrafter"/>
</dbReference>
<keyword evidence="18" id="KW-1207">Sterol metabolism</keyword>
<keyword evidence="12 26" id="KW-0560">Oxidoreductase</keyword>
<evidence type="ECO:0000256" key="4">
    <source>
        <dbReference type="ARBA" id="ARBA00010617"/>
    </source>
</evidence>
<keyword evidence="13 25" id="KW-0408">Iron</keyword>
<keyword evidence="7" id="KW-0153">Cholesterol metabolism</keyword>
<evidence type="ECO:0000256" key="1">
    <source>
        <dbReference type="ARBA" id="ARBA00001971"/>
    </source>
</evidence>
<dbReference type="GO" id="GO:0008203">
    <property type="term" value="P:cholesterol metabolic process"/>
    <property type="evidence" value="ECO:0007669"/>
    <property type="project" value="UniProtKB-KW"/>
</dbReference>
<dbReference type="PRINTS" id="PR00385">
    <property type="entry name" value="P450"/>
</dbReference>
<evidence type="ECO:0000256" key="26">
    <source>
        <dbReference type="RuleBase" id="RU000461"/>
    </source>
</evidence>
<accession>A0A0L7LB72</accession>
<reference evidence="27 28" key="1">
    <citation type="journal article" date="2015" name="Genome Biol. Evol.">
        <title>The genome of winter moth (Operophtera brumata) provides a genomic perspective on sexual dimorphism and phenology.</title>
        <authorList>
            <person name="Derks M.F."/>
            <person name="Smit S."/>
            <person name="Salis L."/>
            <person name="Schijlen E."/>
            <person name="Bossers A."/>
            <person name="Mateman C."/>
            <person name="Pijl A.S."/>
            <person name="de Ridder D."/>
            <person name="Groenen M.A."/>
            <person name="Visser M.E."/>
            <person name="Megens H.J."/>
        </authorList>
    </citation>
    <scope>NUCLEOTIDE SEQUENCE [LARGE SCALE GENOMIC DNA]</scope>
    <source>
        <strain evidence="27">WM2013NL</strain>
        <tissue evidence="27">Head and thorax</tissue>
    </source>
</reference>
<evidence type="ECO:0000256" key="17">
    <source>
        <dbReference type="ARBA" id="ARBA00023136"/>
    </source>
</evidence>
<evidence type="ECO:0000256" key="21">
    <source>
        <dbReference type="ARBA" id="ARBA00030343"/>
    </source>
</evidence>
<dbReference type="InterPro" id="IPR017972">
    <property type="entry name" value="Cyt_P450_CS"/>
</dbReference>
<keyword evidence="17" id="KW-0472">Membrane</keyword>
<sequence>DYSVEHIDKVCVSLREEYGNCVKVTGLVGRPDMLFVFEAGEVERVFRGEDAAPHRHGESWAAFRTKVSRVALSAGAAAQYTVPVADVADSLGCFDAPEGSESQRLIDAVHTFFISVGELELRAPCHVEKALAECQTSGTSKSLLQDLVSAAGPRVAAVAALDMFLLSLRPEVQERLYEEINTVLQGRPMKPGDVSQMPMYPVVIGNGRQLTKDTVICGYNIPKGTQVIFQHYVMGNSEENFTNASEFRPERWTQRPPGQKHHAFASLPFGFGKRMCLGRRFAELEIHTE</sequence>
<dbReference type="InterPro" id="IPR001128">
    <property type="entry name" value="Cyt_P450"/>
</dbReference>
<dbReference type="GO" id="GO:0006700">
    <property type="term" value="P:C21-steroid hormone biosynthetic process"/>
    <property type="evidence" value="ECO:0007669"/>
    <property type="project" value="TreeGrafter"/>
</dbReference>
<evidence type="ECO:0000256" key="19">
    <source>
        <dbReference type="ARBA" id="ARBA00023221"/>
    </source>
</evidence>
<dbReference type="PANTHER" id="PTHR24279">
    <property type="entry name" value="CYTOCHROME P450"/>
    <property type="match status" value="1"/>
</dbReference>
<dbReference type="EMBL" id="JTDY01001945">
    <property type="protein sequence ID" value="KOB72476.1"/>
    <property type="molecule type" value="Genomic_DNA"/>
</dbReference>
<dbReference type="Pfam" id="PF00067">
    <property type="entry name" value="p450"/>
    <property type="match status" value="1"/>
</dbReference>
<evidence type="ECO:0000256" key="16">
    <source>
        <dbReference type="ARBA" id="ARBA00023128"/>
    </source>
</evidence>
<dbReference type="InterPro" id="IPR002401">
    <property type="entry name" value="Cyt_P450_E_grp-I"/>
</dbReference>
<keyword evidence="16" id="KW-0496">Mitochondrion</keyword>
<keyword evidence="28" id="KW-1185">Reference proteome</keyword>
<evidence type="ECO:0000256" key="24">
    <source>
        <dbReference type="ARBA" id="ARBA00033394"/>
    </source>
</evidence>
<dbReference type="PRINTS" id="PR00463">
    <property type="entry name" value="EP450I"/>
</dbReference>
<dbReference type="InterPro" id="IPR036396">
    <property type="entry name" value="Cyt_P450_sf"/>
</dbReference>
<keyword evidence="9 25" id="KW-0479">Metal-binding</keyword>
<feature type="non-terminal residue" evidence="27">
    <location>
        <position position="289"/>
    </location>
</feature>
<evidence type="ECO:0000256" key="14">
    <source>
        <dbReference type="ARBA" id="ARBA00023033"/>
    </source>
</evidence>
<dbReference type="GO" id="GO:0005743">
    <property type="term" value="C:mitochondrial inner membrane"/>
    <property type="evidence" value="ECO:0007669"/>
    <property type="project" value="UniProtKB-SubCell"/>
</dbReference>
<evidence type="ECO:0000256" key="18">
    <source>
        <dbReference type="ARBA" id="ARBA00023166"/>
    </source>
</evidence>
<name>A0A0L7LB72_OPEBR</name>
<keyword evidence="11" id="KW-0809">Transit peptide</keyword>
<dbReference type="Gene3D" id="1.10.630.10">
    <property type="entry name" value="Cytochrome P450"/>
    <property type="match status" value="1"/>
</dbReference>
<evidence type="ECO:0000313" key="27">
    <source>
        <dbReference type="EMBL" id="KOB72476.1"/>
    </source>
</evidence>
<evidence type="ECO:0000256" key="5">
    <source>
        <dbReference type="ARBA" id="ARBA00012764"/>
    </source>
</evidence>
<dbReference type="InterPro" id="IPR050479">
    <property type="entry name" value="CYP11_CYP27_families"/>
</dbReference>
<evidence type="ECO:0000256" key="9">
    <source>
        <dbReference type="ARBA" id="ARBA00022723"/>
    </source>
</evidence>
<dbReference type="AlphaFoldDB" id="A0A0L7LB72"/>
<dbReference type="GO" id="GO:0005506">
    <property type="term" value="F:iron ion binding"/>
    <property type="evidence" value="ECO:0007669"/>
    <property type="project" value="InterPro"/>
</dbReference>
<comment type="pathway">
    <text evidence="3">Lipid metabolism; C21-steroid hormone metabolism.</text>
</comment>
<feature type="binding site" description="axial binding residue" evidence="25">
    <location>
        <position position="276"/>
    </location>
    <ligand>
        <name>heme</name>
        <dbReference type="ChEBI" id="CHEBI:30413"/>
    </ligand>
    <ligandPart>
        <name>Fe</name>
        <dbReference type="ChEBI" id="CHEBI:18248"/>
    </ligandPart>
</feature>
<dbReference type="GO" id="GO:0071375">
    <property type="term" value="P:cellular response to peptide hormone stimulus"/>
    <property type="evidence" value="ECO:0007669"/>
    <property type="project" value="TreeGrafter"/>
</dbReference>
<keyword evidence="10" id="KW-0999">Mitochondrion inner membrane</keyword>
<dbReference type="GO" id="GO:0008386">
    <property type="term" value="F:cholesterol monooxygenase (side-chain-cleaving) activity"/>
    <property type="evidence" value="ECO:0007669"/>
    <property type="project" value="UniProtKB-EC"/>
</dbReference>
<evidence type="ECO:0000313" key="28">
    <source>
        <dbReference type="Proteomes" id="UP000037510"/>
    </source>
</evidence>
<evidence type="ECO:0000256" key="20">
    <source>
        <dbReference type="ARBA" id="ARBA00023250"/>
    </source>
</evidence>
<evidence type="ECO:0000256" key="12">
    <source>
        <dbReference type="ARBA" id="ARBA00023002"/>
    </source>
</evidence>
<comment type="caution">
    <text evidence="27">The sequence shown here is derived from an EMBL/GenBank/DDBJ whole genome shotgun (WGS) entry which is preliminary data.</text>
</comment>
<keyword evidence="19" id="KW-0753">Steroid metabolism</keyword>
<evidence type="ECO:0000256" key="22">
    <source>
        <dbReference type="ARBA" id="ARBA00032666"/>
    </source>
</evidence>
<evidence type="ECO:0000256" key="2">
    <source>
        <dbReference type="ARBA" id="ARBA00004637"/>
    </source>
</evidence>
<evidence type="ECO:0000256" key="11">
    <source>
        <dbReference type="ARBA" id="ARBA00022946"/>
    </source>
</evidence>
<evidence type="ECO:0000256" key="23">
    <source>
        <dbReference type="ARBA" id="ARBA00033274"/>
    </source>
</evidence>
<dbReference type="PANTHER" id="PTHR24279:SF3">
    <property type="entry name" value="CHOLESTEROL SIDE-CHAIN CLEAVAGE ENZYME, MITOCHONDRIAL"/>
    <property type="match status" value="1"/>
</dbReference>
<evidence type="ECO:0000256" key="15">
    <source>
        <dbReference type="ARBA" id="ARBA00023098"/>
    </source>
</evidence>
<dbReference type="SUPFAM" id="SSF48264">
    <property type="entry name" value="Cytochrome P450"/>
    <property type="match status" value="1"/>
</dbReference>
<dbReference type="GO" id="GO:0006704">
    <property type="term" value="P:glucocorticoid biosynthetic process"/>
    <property type="evidence" value="ECO:0007669"/>
    <property type="project" value="TreeGrafter"/>
</dbReference>
<evidence type="ECO:0000256" key="13">
    <source>
        <dbReference type="ARBA" id="ARBA00023004"/>
    </source>
</evidence>
<gene>
    <name evidence="27" type="ORF">OBRU01_11806</name>
</gene>
<organism evidence="27 28">
    <name type="scientific">Operophtera brumata</name>
    <name type="common">Winter moth</name>
    <name type="synonym">Phalaena brumata</name>
    <dbReference type="NCBI Taxonomy" id="104452"/>
    <lineage>
        <taxon>Eukaryota</taxon>
        <taxon>Metazoa</taxon>
        <taxon>Ecdysozoa</taxon>
        <taxon>Arthropoda</taxon>
        <taxon>Hexapoda</taxon>
        <taxon>Insecta</taxon>
        <taxon>Pterygota</taxon>
        <taxon>Neoptera</taxon>
        <taxon>Endopterygota</taxon>
        <taxon>Lepidoptera</taxon>
        <taxon>Glossata</taxon>
        <taxon>Ditrysia</taxon>
        <taxon>Geometroidea</taxon>
        <taxon>Geometridae</taxon>
        <taxon>Larentiinae</taxon>
        <taxon>Operophtera</taxon>
    </lineage>
</organism>